<keyword evidence="8" id="KW-1185">Reference proteome</keyword>
<keyword evidence="1" id="KW-0677">Repeat</keyword>
<evidence type="ECO:0000313" key="7">
    <source>
        <dbReference type="EMBL" id="MCI04914.1"/>
    </source>
</evidence>
<keyword evidence="3" id="KW-0611">Plant defense</keyword>
<feature type="domain" description="Disease resistance N-terminal" evidence="6">
    <location>
        <begin position="2"/>
        <end position="52"/>
    </location>
</feature>
<dbReference type="GO" id="GO:0006952">
    <property type="term" value="P:defense response"/>
    <property type="evidence" value="ECO:0007669"/>
    <property type="project" value="UniProtKB-KW"/>
</dbReference>
<sequence length="247" mass="28276">ITLDSINEVLDDAETKQYHDRNVKTWLDDLNHEVYEVDQLLDVIAADAQPKGNMQRFLSCFINRGFEARIEALIHKIEFLAEKKDRLGLQASNEGGVTRKILPAAFWVDDDYVIYGREHEKEEIIEFLLSDCDGANQVILEKLLFPFNHGSSQGKIIVTTHDKEVASIMRSTRLLDLKQLEESDCWSLFVSRAFHDRIASQYSSLEIIGKKVVDKCGGSPLALTEMGNLLRTKFSKREWVQIMETDL</sequence>
<proteinExistence type="predicted"/>
<evidence type="ECO:0000256" key="2">
    <source>
        <dbReference type="ARBA" id="ARBA00022741"/>
    </source>
</evidence>
<reference evidence="7 8" key="1">
    <citation type="journal article" date="2018" name="Front. Plant Sci.">
        <title>Red Clover (Trifolium pratense) and Zigzag Clover (T. medium) - A Picture of Genomic Similarities and Differences.</title>
        <authorList>
            <person name="Dluhosova J."/>
            <person name="Istvanek J."/>
            <person name="Nedelnik J."/>
            <person name="Repkova J."/>
        </authorList>
    </citation>
    <scope>NUCLEOTIDE SEQUENCE [LARGE SCALE GENOMIC DNA]</scope>
    <source>
        <strain evidence="8">cv. 10/8</strain>
        <tissue evidence="7">Leaf</tissue>
    </source>
</reference>
<keyword evidence="2" id="KW-0547">Nucleotide-binding</keyword>
<evidence type="ECO:0000256" key="3">
    <source>
        <dbReference type="ARBA" id="ARBA00022821"/>
    </source>
</evidence>
<evidence type="ECO:0000259" key="5">
    <source>
        <dbReference type="Pfam" id="PF00931"/>
    </source>
</evidence>
<dbReference type="Gene3D" id="1.20.5.4130">
    <property type="match status" value="1"/>
</dbReference>
<evidence type="ECO:0000256" key="1">
    <source>
        <dbReference type="ARBA" id="ARBA00022737"/>
    </source>
</evidence>
<dbReference type="Pfam" id="PF00931">
    <property type="entry name" value="NB-ARC"/>
    <property type="match status" value="1"/>
</dbReference>
<name>A0A392NZM5_9FABA</name>
<dbReference type="Proteomes" id="UP000265520">
    <property type="component" value="Unassembled WGS sequence"/>
</dbReference>
<keyword evidence="4" id="KW-0067">ATP-binding</keyword>
<accession>A0A392NZM5</accession>
<feature type="non-terminal residue" evidence="7">
    <location>
        <position position="1"/>
    </location>
</feature>
<feature type="non-terminal residue" evidence="7">
    <location>
        <position position="247"/>
    </location>
</feature>
<dbReference type="Gene3D" id="1.10.8.430">
    <property type="entry name" value="Helical domain of apoptotic protease-activating factors"/>
    <property type="match status" value="1"/>
</dbReference>
<evidence type="ECO:0000313" key="8">
    <source>
        <dbReference type="Proteomes" id="UP000265520"/>
    </source>
</evidence>
<dbReference type="InterPro" id="IPR002182">
    <property type="entry name" value="NB-ARC"/>
</dbReference>
<evidence type="ECO:0000259" key="6">
    <source>
        <dbReference type="Pfam" id="PF18052"/>
    </source>
</evidence>
<feature type="domain" description="NB-ARC" evidence="5">
    <location>
        <begin position="137"/>
        <end position="197"/>
    </location>
</feature>
<dbReference type="AlphaFoldDB" id="A0A392NZM5"/>
<dbReference type="GO" id="GO:0043531">
    <property type="term" value="F:ADP binding"/>
    <property type="evidence" value="ECO:0007669"/>
    <property type="project" value="InterPro"/>
</dbReference>
<dbReference type="EMBL" id="LXQA010056967">
    <property type="protein sequence ID" value="MCI04914.1"/>
    <property type="molecule type" value="Genomic_DNA"/>
</dbReference>
<dbReference type="InterPro" id="IPR041118">
    <property type="entry name" value="Rx_N"/>
</dbReference>
<evidence type="ECO:0000256" key="4">
    <source>
        <dbReference type="ARBA" id="ARBA00022840"/>
    </source>
</evidence>
<dbReference type="GO" id="GO:0005524">
    <property type="term" value="F:ATP binding"/>
    <property type="evidence" value="ECO:0007669"/>
    <property type="project" value="UniProtKB-KW"/>
</dbReference>
<dbReference type="InterPro" id="IPR042197">
    <property type="entry name" value="Apaf_helical"/>
</dbReference>
<organism evidence="7 8">
    <name type="scientific">Trifolium medium</name>
    <dbReference type="NCBI Taxonomy" id="97028"/>
    <lineage>
        <taxon>Eukaryota</taxon>
        <taxon>Viridiplantae</taxon>
        <taxon>Streptophyta</taxon>
        <taxon>Embryophyta</taxon>
        <taxon>Tracheophyta</taxon>
        <taxon>Spermatophyta</taxon>
        <taxon>Magnoliopsida</taxon>
        <taxon>eudicotyledons</taxon>
        <taxon>Gunneridae</taxon>
        <taxon>Pentapetalae</taxon>
        <taxon>rosids</taxon>
        <taxon>fabids</taxon>
        <taxon>Fabales</taxon>
        <taxon>Fabaceae</taxon>
        <taxon>Papilionoideae</taxon>
        <taxon>50 kb inversion clade</taxon>
        <taxon>NPAAA clade</taxon>
        <taxon>Hologalegina</taxon>
        <taxon>IRL clade</taxon>
        <taxon>Trifolieae</taxon>
        <taxon>Trifolium</taxon>
    </lineage>
</organism>
<dbReference type="PANTHER" id="PTHR36766:SF70">
    <property type="entry name" value="DISEASE RESISTANCE PROTEIN RGA4"/>
    <property type="match status" value="1"/>
</dbReference>
<dbReference type="PANTHER" id="PTHR36766">
    <property type="entry name" value="PLANT BROAD-SPECTRUM MILDEW RESISTANCE PROTEIN RPW8"/>
    <property type="match status" value="1"/>
</dbReference>
<protein>
    <submittedName>
        <fullName evidence="7">CC-NBS-LRR resistance protein</fullName>
    </submittedName>
</protein>
<dbReference type="InterPro" id="IPR027417">
    <property type="entry name" value="P-loop_NTPase"/>
</dbReference>
<comment type="caution">
    <text evidence="7">The sequence shown here is derived from an EMBL/GenBank/DDBJ whole genome shotgun (WGS) entry which is preliminary data.</text>
</comment>
<dbReference type="Pfam" id="PF18052">
    <property type="entry name" value="Rx_N"/>
    <property type="match status" value="1"/>
</dbReference>
<dbReference type="SUPFAM" id="SSF52540">
    <property type="entry name" value="P-loop containing nucleoside triphosphate hydrolases"/>
    <property type="match status" value="1"/>
</dbReference>